<evidence type="ECO:0008006" key="3">
    <source>
        <dbReference type="Google" id="ProtNLM"/>
    </source>
</evidence>
<gene>
    <name evidence="1" type="ORF">H6G97_43235</name>
</gene>
<reference evidence="1 2" key="1">
    <citation type="journal article" date="2020" name="ISME J.">
        <title>Comparative genomics reveals insights into cyanobacterial evolution and habitat adaptation.</title>
        <authorList>
            <person name="Chen M.Y."/>
            <person name="Teng W.K."/>
            <person name="Zhao L."/>
            <person name="Hu C.X."/>
            <person name="Zhou Y.K."/>
            <person name="Han B.P."/>
            <person name="Song L.R."/>
            <person name="Shu W.S."/>
        </authorList>
    </citation>
    <scope>NUCLEOTIDE SEQUENCE [LARGE SCALE GENOMIC DNA]</scope>
    <source>
        <strain evidence="1 2">FACHB-838</strain>
    </source>
</reference>
<proteinExistence type="predicted"/>
<protein>
    <recommendedName>
        <fullName evidence="3">Transposase</fullName>
    </recommendedName>
</protein>
<organism evidence="1 2">
    <name type="scientific">Nostoc flagelliforme FACHB-838</name>
    <dbReference type="NCBI Taxonomy" id="2692904"/>
    <lineage>
        <taxon>Bacteria</taxon>
        <taxon>Bacillati</taxon>
        <taxon>Cyanobacteriota</taxon>
        <taxon>Cyanophyceae</taxon>
        <taxon>Nostocales</taxon>
        <taxon>Nostocaceae</taxon>
        <taxon>Nostoc</taxon>
    </lineage>
</organism>
<sequence length="154" mass="17427">MFISSQLQTDGVHFRALSQYVERFYSTHAYNWHSTGHQLRKVLPHPSYNLTSLLSRCGDISLKLQPKDIGCQIAKVVQGIIPYSDSRSVNNFSSTTVRFGRFSFPNNCNRLLTVSSSESEYTRPMRSPTVGGYAIANHPHLLTLRRQVFAAPHL</sequence>
<evidence type="ECO:0000313" key="2">
    <source>
        <dbReference type="Proteomes" id="UP000623440"/>
    </source>
</evidence>
<dbReference type="Proteomes" id="UP000623440">
    <property type="component" value="Unassembled WGS sequence"/>
</dbReference>
<name>A0ABR8E2Z1_9NOSO</name>
<dbReference type="EMBL" id="JACJSI010000334">
    <property type="protein sequence ID" value="MBD2535808.1"/>
    <property type="molecule type" value="Genomic_DNA"/>
</dbReference>
<comment type="caution">
    <text evidence="1">The sequence shown here is derived from an EMBL/GenBank/DDBJ whole genome shotgun (WGS) entry which is preliminary data.</text>
</comment>
<evidence type="ECO:0000313" key="1">
    <source>
        <dbReference type="EMBL" id="MBD2535808.1"/>
    </source>
</evidence>
<accession>A0ABR8E2Z1</accession>
<keyword evidence="2" id="KW-1185">Reference proteome</keyword>